<name>A0A3N1PN43_9GAMM</name>
<keyword evidence="3 4" id="KW-0413">Isomerase</keyword>
<comment type="caution">
    <text evidence="6">The sequence shown here is derived from an EMBL/GenBank/DDBJ whole genome shotgun (WGS) entry which is preliminary data.</text>
</comment>
<dbReference type="EC" id="5.1.3.15" evidence="4"/>
<protein>
    <recommendedName>
        <fullName evidence="4">Putative glucose-6-phosphate 1-epimerase</fullName>
        <ecNumber evidence="4">5.1.3.15</ecNumber>
    </recommendedName>
</protein>
<evidence type="ECO:0000256" key="5">
    <source>
        <dbReference type="PIRSR" id="PIRSR016020-1"/>
    </source>
</evidence>
<evidence type="ECO:0000256" key="3">
    <source>
        <dbReference type="ARBA" id="ARBA00023235"/>
    </source>
</evidence>
<dbReference type="SUPFAM" id="SSF74650">
    <property type="entry name" value="Galactose mutarotase-like"/>
    <property type="match status" value="1"/>
</dbReference>
<keyword evidence="7" id="KW-1185">Reference proteome</keyword>
<dbReference type="STRING" id="584787.GCA_001247655_00263"/>
<accession>A0A3N1PN43</accession>
<comment type="catalytic activity">
    <reaction evidence="1">
        <text>alpha-D-glucose 6-phosphate = beta-D-glucose 6-phosphate</text>
        <dbReference type="Rhea" id="RHEA:16249"/>
        <dbReference type="ChEBI" id="CHEBI:58225"/>
        <dbReference type="ChEBI" id="CHEBI:58247"/>
        <dbReference type="EC" id="5.1.3.15"/>
    </reaction>
</comment>
<dbReference type="InterPro" id="IPR014718">
    <property type="entry name" value="GH-type_carb-bd"/>
</dbReference>
<dbReference type="PANTHER" id="PTHR11122">
    <property type="entry name" value="APOSPORY-ASSOCIATED PROTEIN C-RELATED"/>
    <property type="match status" value="1"/>
</dbReference>
<evidence type="ECO:0000256" key="2">
    <source>
        <dbReference type="ARBA" id="ARBA00005866"/>
    </source>
</evidence>
<organism evidence="6 7">
    <name type="scientific">Gallaecimonas pentaromativorans</name>
    <dbReference type="NCBI Taxonomy" id="584787"/>
    <lineage>
        <taxon>Bacteria</taxon>
        <taxon>Pseudomonadati</taxon>
        <taxon>Pseudomonadota</taxon>
        <taxon>Gammaproteobacteria</taxon>
        <taxon>Enterobacterales</taxon>
        <taxon>Gallaecimonadaceae</taxon>
        <taxon>Gallaecimonas</taxon>
    </lineage>
</organism>
<evidence type="ECO:0000313" key="6">
    <source>
        <dbReference type="EMBL" id="ROQ28571.1"/>
    </source>
</evidence>
<dbReference type="Pfam" id="PF01263">
    <property type="entry name" value="Aldose_epim"/>
    <property type="match status" value="1"/>
</dbReference>
<dbReference type="AlphaFoldDB" id="A0A3N1PN43"/>
<dbReference type="RefSeq" id="WP_123421034.1">
    <property type="nucleotide sequence ID" value="NZ_RJUL01000003.1"/>
</dbReference>
<feature type="active site" evidence="5">
    <location>
        <position position="258"/>
    </location>
</feature>
<gene>
    <name evidence="6" type="ORF">EDC28_103164</name>
</gene>
<sequence length="288" mass="31627">MSLPLSVTLGRTPSDLAYLDIDSALCQARVFLQGAQLVHFQPKGLKPLLWLSPLEDFARGRAIRGGVPVCWPWFGNNKPAAEAPAHGYARTSEWQLVDVEDQDGEIVIELALPAGAVPEAYWPHASELTMVMVLGKRARLVLSTDNTGTAPFTFTQALHSYFAVPDINQVSVRGLAGSHYLEFDEGPFEQQGPAVVRQEVDRMYSVEKPLQHIDTGEGLIAVAREGSRSLVLWNPWVEKAKALAQFPDDGFKTMVCLEAANIQADAVTLAPGERHSLVTEFYWASSQD</sequence>
<dbReference type="GO" id="GO:0047938">
    <property type="term" value="F:glucose-6-phosphate 1-epimerase activity"/>
    <property type="evidence" value="ECO:0007669"/>
    <property type="project" value="UniProtKB-UniRule"/>
</dbReference>
<evidence type="ECO:0000256" key="1">
    <source>
        <dbReference type="ARBA" id="ARBA00001096"/>
    </source>
</evidence>
<dbReference type="InterPro" id="IPR008183">
    <property type="entry name" value="Aldose_1/G6P_1-epimerase"/>
</dbReference>
<dbReference type="Proteomes" id="UP000268033">
    <property type="component" value="Unassembled WGS sequence"/>
</dbReference>
<reference evidence="6 7" key="1">
    <citation type="submission" date="2018-11" db="EMBL/GenBank/DDBJ databases">
        <title>Genomic Encyclopedia of Type Strains, Phase IV (KMG-IV): sequencing the most valuable type-strain genomes for metagenomic binning, comparative biology and taxonomic classification.</title>
        <authorList>
            <person name="Goeker M."/>
        </authorList>
    </citation>
    <scope>NUCLEOTIDE SEQUENCE [LARGE SCALE GENOMIC DNA]</scope>
    <source>
        <strain evidence="6 7">DSM 21945</strain>
    </source>
</reference>
<evidence type="ECO:0000313" key="7">
    <source>
        <dbReference type="Proteomes" id="UP000268033"/>
    </source>
</evidence>
<dbReference type="InterPro" id="IPR025532">
    <property type="entry name" value="G6P_1-epimerase"/>
</dbReference>
<dbReference type="InterPro" id="IPR011013">
    <property type="entry name" value="Gal_mutarotase_sf_dom"/>
</dbReference>
<dbReference type="GO" id="GO:0005975">
    <property type="term" value="P:carbohydrate metabolic process"/>
    <property type="evidence" value="ECO:0007669"/>
    <property type="project" value="InterPro"/>
</dbReference>
<proteinExistence type="inferred from homology"/>
<evidence type="ECO:0000256" key="4">
    <source>
        <dbReference type="PIRNR" id="PIRNR016020"/>
    </source>
</evidence>
<dbReference type="PIRSF" id="PIRSF016020">
    <property type="entry name" value="PHexose_mutarotase"/>
    <property type="match status" value="1"/>
</dbReference>
<feature type="active site" evidence="5">
    <location>
        <position position="159"/>
    </location>
</feature>
<comment type="similarity">
    <text evidence="2 4">Belongs to the glucose-6-phosphate 1-epimerase family.</text>
</comment>
<dbReference type="Gene3D" id="2.70.98.10">
    <property type="match status" value="1"/>
</dbReference>
<dbReference type="EMBL" id="RJUL01000003">
    <property type="protein sequence ID" value="ROQ28571.1"/>
    <property type="molecule type" value="Genomic_DNA"/>
</dbReference>
<dbReference type="PANTHER" id="PTHR11122:SF13">
    <property type="entry name" value="GLUCOSE-6-PHOSPHATE 1-EPIMERASE"/>
    <property type="match status" value="1"/>
</dbReference>
<dbReference type="GO" id="GO:0030246">
    <property type="term" value="F:carbohydrate binding"/>
    <property type="evidence" value="ECO:0007669"/>
    <property type="project" value="UniProtKB-UniRule"/>
</dbReference>
<dbReference type="CDD" id="cd09020">
    <property type="entry name" value="D-hex-6-P-epi_like"/>
    <property type="match status" value="1"/>
</dbReference>